<organism evidence="1 2">
    <name type="scientific">Bartonella bovis m02</name>
    <dbReference type="NCBI Taxonomy" id="1094492"/>
    <lineage>
        <taxon>Bacteria</taxon>
        <taxon>Pseudomonadati</taxon>
        <taxon>Pseudomonadota</taxon>
        <taxon>Alphaproteobacteria</taxon>
        <taxon>Hyphomicrobiales</taxon>
        <taxon>Bartonellaceae</taxon>
        <taxon>Bartonella</taxon>
    </lineage>
</organism>
<feature type="non-terminal residue" evidence="1">
    <location>
        <position position="1"/>
    </location>
</feature>
<dbReference type="Proteomes" id="UP000014026">
    <property type="component" value="Unassembled WGS sequence"/>
</dbReference>
<dbReference type="AlphaFoldDB" id="N6VG14"/>
<evidence type="ECO:0000313" key="1">
    <source>
        <dbReference type="EMBL" id="ENN92710.1"/>
    </source>
</evidence>
<name>N6VG14_9HYPH</name>
<evidence type="ECO:0000313" key="2">
    <source>
        <dbReference type="Proteomes" id="UP000014026"/>
    </source>
</evidence>
<dbReference type="EMBL" id="AGWB01000013">
    <property type="protein sequence ID" value="ENN92710.1"/>
    <property type="molecule type" value="Genomic_DNA"/>
</dbReference>
<gene>
    <name evidence="1" type="ORF">m02_10260</name>
</gene>
<comment type="caution">
    <text evidence="1">The sequence shown here is derived from an EMBL/GenBank/DDBJ whole genome shotgun (WGS) entry which is preliminary data.</text>
</comment>
<accession>N6VG14</accession>
<dbReference type="HOGENOM" id="CLU_3385964_0_0_5"/>
<sequence length="32" mass="3702">LFMCCLNGYAGWAFSYNISYKGICQTTELWDC</sequence>
<reference evidence="1 2" key="1">
    <citation type="journal article" date="2013" name="PLoS Genet.">
        <title>A gene transfer agent and a dynamic repertoire of secretion systems hold the keys to the explosive radiation of the emerging pathogen Bartonella.</title>
        <authorList>
            <person name="Guy L."/>
            <person name="Nystedt B."/>
            <person name="Toft C."/>
            <person name="Zaremba-Niedzwiedzka K."/>
            <person name="Berglund E.C."/>
            <person name="Granberg F."/>
            <person name="Naslund K."/>
            <person name="Eriksson A.S."/>
            <person name="Andersson S.G."/>
        </authorList>
    </citation>
    <scope>NUCLEOTIDE SEQUENCE [LARGE SCALE GENOMIC DNA]</scope>
    <source>
        <strain evidence="2">m02</strain>
    </source>
</reference>
<proteinExistence type="predicted"/>
<protein>
    <submittedName>
        <fullName evidence="1">Uncharacterized protein</fullName>
    </submittedName>
</protein>